<keyword evidence="1" id="KW-0472">Membrane</keyword>
<feature type="transmembrane region" description="Helical" evidence="1">
    <location>
        <begin position="191"/>
        <end position="219"/>
    </location>
</feature>
<protein>
    <recommendedName>
        <fullName evidence="4">O-antigen ligase family protein</fullName>
    </recommendedName>
</protein>
<feature type="transmembrane region" description="Helical" evidence="1">
    <location>
        <begin position="340"/>
        <end position="369"/>
    </location>
</feature>
<accession>A0A5C6YSA3</accession>
<keyword evidence="1" id="KW-0812">Transmembrane</keyword>
<feature type="transmembrane region" description="Helical" evidence="1">
    <location>
        <begin position="88"/>
        <end position="107"/>
    </location>
</feature>
<evidence type="ECO:0000256" key="1">
    <source>
        <dbReference type="SAM" id="Phobius"/>
    </source>
</evidence>
<reference evidence="2 3" key="1">
    <citation type="submission" date="2019-08" db="EMBL/GenBank/DDBJ databases">
        <title>Genome of Aequorivita lipolytica Y10-2 (type strain).</title>
        <authorList>
            <person name="Bowman J.P."/>
        </authorList>
    </citation>
    <scope>NUCLEOTIDE SEQUENCE [LARGE SCALE GENOMIC DNA]</scope>
    <source>
        <strain evidence="2 3">Y10-2</strain>
    </source>
</reference>
<gene>
    <name evidence="2" type="ORF">ESV24_03740</name>
</gene>
<proteinExistence type="predicted"/>
<dbReference type="Proteomes" id="UP000321945">
    <property type="component" value="Unassembled WGS sequence"/>
</dbReference>
<sequence length="388" mass="45461">MQIKKINVFFESHLAGILFLLFFFSEAYSKYCIVYSDGKSLIPAAIKFLAITFFIIMCIRPYQNLLRIVSLGVVFCVGQLFIDQGFTTNILLSFTKFIFPILLFTYFHIYKQSGRSRQLFFSIFELILIINSVLIIMGFLFDIHLFDSYRGGRFGYNGLIISSSTASYVYTLTLFYLLLKYKSLFFKNWRSFLILFSCILIGTKLLYISILGTLFVFIFYYANLKRIQKQIFFLTLALLGFIFIYLFFFQYGTFNKIREQQGLISSVLSFRDDLLFNTTIPFIQNNWKWPNYLFGGIPDLSLRSQMGFIDVFLFWGILGGILYLYYFCRIYVTFALTKSVLYFLFILVIVVFLAGNFFENASVAIYLLILKERLIDDSTFAQKKTINE</sequence>
<feature type="transmembrane region" description="Helical" evidence="1">
    <location>
        <begin position="65"/>
        <end position="82"/>
    </location>
</feature>
<comment type="caution">
    <text evidence="2">The sequence shown here is derived from an EMBL/GenBank/DDBJ whole genome shotgun (WGS) entry which is preliminary data.</text>
</comment>
<feature type="transmembrane region" description="Helical" evidence="1">
    <location>
        <begin position="160"/>
        <end position="179"/>
    </location>
</feature>
<dbReference type="OrthoDB" id="1448588at2"/>
<dbReference type="AlphaFoldDB" id="A0A5C6YSA3"/>
<keyword evidence="1" id="KW-1133">Transmembrane helix</keyword>
<feature type="transmembrane region" description="Helical" evidence="1">
    <location>
        <begin position="231"/>
        <end position="249"/>
    </location>
</feature>
<evidence type="ECO:0000313" key="2">
    <source>
        <dbReference type="EMBL" id="TXD70286.1"/>
    </source>
</evidence>
<organism evidence="2 3">
    <name type="scientific">Aequorivita lipolytica</name>
    <dbReference type="NCBI Taxonomy" id="153267"/>
    <lineage>
        <taxon>Bacteria</taxon>
        <taxon>Pseudomonadati</taxon>
        <taxon>Bacteroidota</taxon>
        <taxon>Flavobacteriia</taxon>
        <taxon>Flavobacteriales</taxon>
        <taxon>Flavobacteriaceae</taxon>
        <taxon>Aequorivita</taxon>
    </lineage>
</organism>
<feature type="transmembrane region" description="Helical" evidence="1">
    <location>
        <begin position="311"/>
        <end position="334"/>
    </location>
</feature>
<name>A0A5C6YSA3_9FLAO</name>
<evidence type="ECO:0000313" key="3">
    <source>
        <dbReference type="Proteomes" id="UP000321945"/>
    </source>
</evidence>
<dbReference type="RefSeq" id="WP_111815323.1">
    <property type="nucleotide sequence ID" value="NZ_CBCRZQ010000003.1"/>
</dbReference>
<keyword evidence="3" id="KW-1185">Reference proteome</keyword>
<dbReference type="EMBL" id="VORU01000002">
    <property type="protein sequence ID" value="TXD70286.1"/>
    <property type="molecule type" value="Genomic_DNA"/>
</dbReference>
<feature type="transmembrane region" description="Helical" evidence="1">
    <location>
        <begin position="119"/>
        <end position="140"/>
    </location>
</feature>
<evidence type="ECO:0008006" key="4">
    <source>
        <dbReference type="Google" id="ProtNLM"/>
    </source>
</evidence>
<feature type="transmembrane region" description="Helical" evidence="1">
    <location>
        <begin position="39"/>
        <end position="58"/>
    </location>
</feature>